<evidence type="ECO:0000256" key="12">
    <source>
        <dbReference type="PIRSR" id="PIRSR625650-4"/>
    </source>
</evidence>
<organism evidence="15">
    <name type="scientific">Clastoptera arizonana</name>
    <name type="common">Arizona spittle bug</name>
    <dbReference type="NCBI Taxonomy" id="38151"/>
    <lineage>
        <taxon>Eukaryota</taxon>
        <taxon>Metazoa</taxon>
        <taxon>Ecdysozoa</taxon>
        <taxon>Arthropoda</taxon>
        <taxon>Hexapoda</taxon>
        <taxon>Insecta</taxon>
        <taxon>Pterygota</taxon>
        <taxon>Neoptera</taxon>
        <taxon>Paraneoptera</taxon>
        <taxon>Hemiptera</taxon>
        <taxon>Auchenorrhyncha</taxon>
        <taxon>Cercopoidea</taxon>
        <taxon>Clastopteridae</taxon>
        <taxon>Clastoptera</taxon>
    </lineage>
</organism>
<name>A0A1B6CGH0_9HEMI</name>
<evidence type="ECO:0000256" key="7">
    <source>
        <dbReference type="ARBA" id="ARBA00022827"/>
    </source>
</evidence>
<comment type="function">
    <text evidence="13">Catalyzes the exchange of an acyl for a long-chain alkyl group and the formation of the ether bond in the biosynthesis of ether phospholipids.</text>
</comment>
<evidence type="ECO:0000256" key="4">
    <source>
        <dbReference type="ARBA" id="ARBA00011738"/>
    </source>
</evidence>
<evidence type="ECO:0000256" key="13">
    <source>
        <dbReference type="RuleBase" id="RU363113"/>
    </source>
</evidence>
<dbReference type="InterPro" id="IPR016166">
    <property type="entry name" value="FAD-bd_PCMH"/>
</dbReference>
<proteinExistence type="inferred from homology"/>
<dbReference type="PROSITE" id="PS51387">
    <property type="entry name" value="FAD_PCMH"/>
    <property type="match status" value="1"/>
</dbReference>
<keyword evidence="6 13" id="KW-0285">Flavoprotein</keyword>
<dbReference type="InterPro" id="IPR016171">
    <property type="entry name" value="Vanillyl_alc_oxidase_C-sub2"/>
</dbReference>
<sequence length="607" mass="68355">MKMNGGVANETGKGEKSTVQVIKSAVPKRRTDLLKWNGWGYKDSEFVVEADKKMIHFSGNRYPIGGRDLPYFTQWVQDVLDVDLNFKNIPQDIPRHHDFPEPTLNPDFVLALKNENLDYSIDGMERLIRSHGQTLHDIYILRNSGIPPRIPDVVVWVDSHQCVERLVKLADKFNVVIIPFGGGTSVSGAVSCPQNEHRCILSLDTSQMNRMMWIDRTNLMACFEAGIIGQDLERELRSRGFTSGHEPDSYEFSSLGGWVATRASGMKKNTYGNIEDLVVQMKMVTPTGVLHKPAHVPRVSSGPDYNHVILGSEGTLGVITEVVLKIRPLPRCKKYGSIVFPDFETGFNCMREVAKQRCQPASIRLMDNVQFHFGQALRPESGFFGAVKEKLKMAYLTKVKGFSLDEVCVATILFEGEPDEVANQEKKIYDIAKRTGGLPAGETNGERGYTLTFVIAYIRDLGLSYRIVSESFETSVPWDKAVMLCRNVKHRVFTECLELGIKYYIFSCRVTQTYDVGCCIYFYFGYNWTGLSNPVGIFERIEEKARDEIISCGGSISHHHGVGKIRAKWYPAQVSQLGVSLYEATKRQLDPNNLFANGNFSKPKPKL</sequence>
<comment type="catalytic activity">
    <reaction evidence="13">
        <text>a long chain fatty alcohol + a 1-acylglycerone 3-phosphate = a 1-O-alkylglycerone 3-phosphate + a long-chain fatty acid + H(+)</text>
        <dbReference type="Rhea" id="RHEA:36171"/>
        <dbReference type="ChEBI" id="CHEBI:15378"/>
        <dbReference type="ChEBI" id="CHEBI:17135"/>
        <dbReference type="ChEBI" id="CHEBI:57534"/>
        <dbReference type="ChEBI" id="CHEBI:57560"/>
        <dbReference type="ChEBI" id="CHEBI:73315"/>
        <dbReference type="EC" id="2.5.1.26"/>
    </reaction>
</comment>
<dbReference type="Pfam" id="PF01565">
    <property type="entry name" value="FAD_binding_4"/>
    <property type="match status" value="1"/>
</dbReference>
<dbReference type="SUPFAM" id="SSF55103">
    <property type="entry name" value="FAD-linked oxidases, C-terminal domain"/>
    <property type="match status" value="1"/>
</dbReference>
<feature type="binding site" evidence="10">
    <location>
        <position position="459"/>
    </location>
    <ligand>
        <name>substrate</name>
    </ligand>
</feature>
<comment type="pathway">
    <text evidence="2 13">Glycerolipid metabolism; ether lipid biosynthesis.</text>
</comment>
<dbReference type="Gene3D" id="3.30.300.330">
    <property type="match status" value="1"/>
</dbReference>
<dbReference type="Gene3D" id="3.30.160.650">
    <property type="match status" value="1"/>
</dbReference>
<dbReference type="InterPro" id="IPR004113">
    <property type="entry name" value="FAD-bd_oxidored_4_C"/>
</dbReference>
<evidence type="ECO:0000313" key="15">
    <source>
        <dbReference type="EMBL" id="JAS12489.1"/>
    </source>
</evidence>
<keyword evidence="13" id="KW-0444">Lipid biosynthesis</keyword>
<reference evidence="15" key="1">
    <citation type="submission" date="2015-12" db="EMBL/GenBank/DDBJ databases">
        <title>De novo transcriptome assembly of four potential Pierce s Disease insect vectors from Arizona vineyards.</title>
        <authorList>
            <person name="Tassone E.E."/>
        </authorList>
    </citation>
    <scope>NUCLEOTIDE SEQUENCE</scope>
</reference>
<accession>A0A1B6CGH0</accession>
<dbReference type="Gene3D" id="3.30.465.10">
    <property type="match status" value="1"/>
</dbReference>
<dbReference type="GO" id="GO:0005777">
    <property type="term" value="C:peroxisome"/>
    <property type="evidence" value="ECO:0007669"/>
    <property type="project" value="UniProtKB-SubCell"/>
</dbReference>
<keyword evidence="13" id="KW-0808">Transferase</keyword>
<gene>
    <name evidence="15" type="ORF">g.39061</name>
</gene>
<dbReference type="Gene3D" id="3.30.43.10">
    <property type="entry name" value="Uridine Diphospho-n-acetylenolpyruvylglucosamine Reductase, domain 2"/>
    <property type="match status" value="1"/>
</dbReference>
<dbReference type="UniPathway" id="UPA00781"/>
<evidence type="ECO:0000256" key="11">
    <source>
        <dbReference type="PIRSR" id="PIRSR625650-3"/>
    </source>
</evidence>
<dbReference type="InterPro" id="IPR016169">
    <property type="entry name" value="FAD-bd_PCMH_sub2"/>
</dbReference>
<feature type="domain" description="FAD-binding PCMH-type" evidence="14">
    <location>
        <begin position="146"/>
        <end position="329"/>
    </location>
</feature>
<evidence type="ECO:0000256" key="3">
    <source>
        <dbReference type="ARBA" id="ARBA00008000"/>
    </source>
</evidence>
<dbReference type="InterPro" id="IPR016167">
    <property type="entry name" value="FAD-bd_PCMH_sub1"/>
</dbReference>
<dbReference type="GO" id="GO:0008609">
    <property type="term" value="F:alkylglycerone-phosphate synthase activity"/>
    <property type="evidence" value="ECO:0007669"/>
    <property type="project" value="UniProtKB-EC"/>
</dbReference>
<comment type="subcellular location">
    <subcellularLocation>
        <location evidence="1 13">Peroxisome</location>
    </subcellularLocation>
</comment>
<dbReference type="GO" id="GO:0071949">
    <property type="term" value="F:FAD binding"/>
    <property type="evidence" value="ECO:0007669"/>
    <property type="project" value="InterPro"/>
</dbReference>
<dbReference type="InterPro" id="IPR006094">
    <property type="entry name" value="Oxid_FAD_bind_N"/>
</dbReference>
<keyword evidence="8 13" id="KW-0576">Peroxisome</keyword>
<protein>
    <recommendedName>
        <fullName evidence="5 13">Alkylglycerone-phosphate synthase</fullName>
        <shortName evidence="13">Alkyl-DHAP synthase</shortName>
        <ecNumber evidence="5 13">2.5.1.26</ecNumber>
    </recommendedName>
</protein>
<evidence type="ECO:0000256" key="10">
    <source>
        <dbReference type="PIRSR" id="PIRSR625650-2"/>
    </source>
</evidence>
<evidence type="ECO:0000256" key="8">
    <source>
        <dbReference type="ARBA" id="ARBA00023140"/>
    </source>
</evidence>
<feature type="binding site" evidence="11">
    <location>
        <begin position="261"/>
        <end position="264"/>
    </location>
    <ligand>
        <name>FAD</name>
        <dbReference type="ChEBI" id="CHEBI:57692"/>
    </ligand>
</feature>
<feature type="active site" description="Proton donor/acceptor" evidence="9">
    <location>
        <position position="521"/>
    </location>
</feature>
<dbReference type="AlphaFoldDB" id="A0A1B6CGH0"/>
<feature type="binding site" evidence="11">
    <location>
        <begin position="313"/>
        <end position="319"/>
    </location>
    <ligand>
        <name>FAD</name>
        <dbReference type="ChEBI" id="CHEBI:57692"/>
    </ligand>
</feature>
<evidence type="ECO:0000256" key="5">
    <source>
        <dbReference type="ARBA" id="ARBA00012385"/>
    </source>
</evidence>
<evidence type="ECO:0000256" key="2">
    <source>
        <dbReference type="ARBA" id="ARBA00004670"/>
    </source>
</evidence>
<keyword evidence="7 11" id="KW-0274">FAD</keyword>
<dbReference type="InterPro" id="IPR016164">
    <property type="entry name" value="FAD-linked_Oxase-like_C"/>
</dbReference>
<keyword evidence="13" id="KW-0443">Lipid metabolism</keyword>
<evidence type="ECO:0000256" key="1">
    <source>
        <dbReference type="ARBA" id="ARBA00004275"/>
    </source>
</evidence>
<feature type="binding site" evidence="11">
    <location>
        <begin position="179"/>
        <end position="185"/>
    </location>
    <ligand>
        <name>FAD</name>
        <dbReference type="ChEBI" id="CHEBI:57692"/>
    </ligand>
</feature>
<comment type="subunit">
    <text evidence="4 13">Homodimer.</text>
</comment>
<dbReference type="PANTHER" id="PTHR46568:SF1">
    <property type="entry name" value="ALKYLDIHYDROXYACETONEPHOSPHATE SYNTHASE, PEROXISOMAL"/>
    <property type="match status" value="1"/>
</dbReference>
<dbReference type="PANTHER" id="PTHR46568">
    <property type="entry name" value="ALKYLDIHYDROXYACETONEPHOSPHATE SYNTHASE, PEROXISOMAL"/>
    <property type="match status" value="1"/>
</dbReference>
<dbReference type="InterPro" id="IPR025650">
    <property type="entry name" value="Alkyl-DHAP_Synthase"/>
</dbReference>
<evidence type="ECO:0000259" key="14">
    <source>
        <dbReference type="PROSITE" id="PS51387"/>
    </source>
</evidence>
<dbReference type="GO" id="GO:0008611">
    <property type="term" value="P:ether lipid biosynthetic process"/>
    <property type="evidence" value="ECO:0007669"/>
    <property type="project" value="UniProtKB-UniPathway"/>
</dbReference>
<feature type="site" description="Important for enzyme activity" evidence="12">
    <location>
        <position position="364"/>
    </location>
</feature>
<dbReference type="Gene3D" id="3.30.70.3450">
    <property type="match status" value="1"/>
</dbReference>
<comment type="similarity">
    <text evidence="3 13">Belongs to the FAD-binding oxidoreductase/transferase type 4 family.</text>
</comment>
<evidence type="ECO:0000256" key="9">
    <source>
        <dbReference type="PIRSR" id="PIRSR625650-1"/>
    </source>
</evidence>
<dbReference type="EMBL" id="GEDC01024809">
    <property type="protein sequence ID" value="JAS12489.1"/>
    <property type="molecule type" value="Transcribed_RNA"/>
</dbReference>
<comment type="cofactor">
    <cofactor evidence="11 13">
        <name>FAD</name>
        <dbReference type="ChEBI" id="CHEBI:57692"/>
    </cofactor>
</comment>
<dbReference type="Gene3D" id="1.10.45.10">
    <property type="entry name" value="Vanillyl-alcohol Oxidase, Chain A, domain 4"/>
    <property type="match status" value="1"/>
</dbReference>
<dbReference type="Pfam" id="PF02913">
    <property type="entry name" value="FAD-oxidase_C"/>
    <property type="match status" value="1"/>
</dbReference>
<dbReference type="SUPFAM" id="SSF56176">
    <property type="entry name" value="FAD-binding/transporter-associated domain-like"/>
    <property type="match status" value="1"/>
</dbReference>
<evidence type="ECO:0000256" key="6">
    <source>
        <dbReference type="ARBA" id="ARBA00022630"/>
    </source>
</evidence>
<dbReference type="InterPro" id="IPR036318">
    <property type="entry name" value="FAD-bd_PCMH-like_sf"/>
</dbReference>
<dbReference type="EC" id="2.5.1.26" evidence="5 13"/>